<evidence type="ECO:0000256" key="1">
    <source>
        <dbReference type="SAM" id="MobiDB-lite"/>
    </source>
</evidence>
<sequence length="626" mass="69393">MSKFVIQSEVILALMQQHYKANHKSRQDHSAEIASSITITVAYRVEHIVRNVSHSVSLAQYFNSTQISTSQTLARIANAVHAEHTSRLCMTHLPSRHLKYPKRSLSLEHAQPHHTESSPQLSAASRVTGLYNGELAETPSHGDNPVTSLIVLRDTGVEKRVYVAAPETGYSRENPPTSGFVRHSSPMRKSGNLPDPARVGSQDLPDPARVGSQDLPDPARVGSQDLPDPARVGSQDLPDPARVGSQDLPDPARVGSQDLPDPARVGSQDLPDPARVGSQAEAKSKTPGINLTSGRSLWVPWLGGMEERRMKGNGDENQRGRKVRGHSAVFRRNEIFTCFLHGKKIMCLGNFDPEAGPISSRRTTRLPPRQTGSRSRIFTSGNRDRRCRWSAGFLGDLPSPPPQPCSPLLLHTHLNTPASALKISMLRAAQIFPRSTSFELPVMPALQIHEHLRVQGQEARERYGRQLHARLAPHRSYAQGVQCFRRNAVLYQLDLTLDYRDTRIRANNDFTENVSVHRADEGETRKPRRPAASYGTIATCENAGVTQPGIESGAPWWEASGLTTQPPRPQVVYVFRIVRVSEFPLHIVRARSGDQDGYVLRRNSCAETYRFPATNKTPPHHMLTSP</sequence>
<accession>A0ABQ9G950</accession>
<dbReference type="EMBL" id="JARBHB010000014">
    <property type="protein sequence ID" value="KAJ8868955.1"/>
    <property type="molecule type" value="Genomic_DNA"/>
</dbReference>
<feature type="non-terminal residue" evidence="2">
    <location>
        <position position="626"/>
    </location>
</feature>
<dbReference type="Proteomes" id="UP001159363">
    <property type="component" value="Chromosome 13"/>
</dbReference>
<feature type="region of interest" description="Disordered" evidence="1">
    <location>
        <begin position="358"/>
        <end position="378"/>
    </location>
</feature>
<keyword evidence="3" id="KW-1185">Reference proteome</keyword>
<name>A0ABQ9G950_9NEOP</name>
<comment type="caution">
    <text evidence="2">The sequence shown here is derived from an EMBL/GenBank/DDBJ whole genome shotgun (WGS) entry which is preliminary data.</text>
</comment>
<reference evidence="2 3" key="1">
    <citation type="submission" date="2023-02" db="EMBL/GenBank/DDBJ databases">
        <title>LHISI_Scaffold_Assembly.</title>
        <authorList>
            <person name="Stuart O.P."/>
            <person name="Cleave R."/>
            <person name="Magrath M.J.L."/>
            <person name="Mikheyev A.S."/>
        </authorList>
    </citation>
    <scope>NUCLEOTIDE SEQUENCE [LARGE SCALE GENOMIC DNA]</scope>
    <source>
        <strain evidence="2">Daus_M_001</strain>
        <tissue evidence="2">Leg muscle</tissue>
    </source>
</reference>
<feature type="region of interest" description="Disordered" evidence="1">
    <location>
        <begin position="167"/>
        <end position="293"/>
    </location>
</feature>
<proteinExistence type="predicted"/>
<evidence type="ECO:0000313" key="3">
    <source>
        <dbReference type="Proteomes" id="UP001159363"/>
    </source>
</evidence>
<gene>
    <name evidence="2" type="ORF">PR048_030496</name>
</gene>
<evidence type="ECO:0000313" key="2">
    <source>
        <dbReference type="EMBL" id="KAJ8868955.1"/>
    </source>
</evidence>
<organism evidence="2 3">
    <name type="scientific">Dryococelus australis</name>
    <dbReference type="NCBI Taxonomy" id="614101"/>
    <lineage>
        <taxon>Eukaryota</taxon>
        <taxon>Metazoa</taxon>
        <taxon>Ecdysozoa</taxon>
        <taxon>Arthropoda</taxon>
        <taxon>Hexapoda</taxon>
        <taxon>Insecta</taxon>
        <taxon>Pterygota</taxon>
        <taxon>Neoptera</taxon>
        <taxon>Polyneoptera</taxon>
        <taxon>Phasmatodea</taxon>
        <taxon>Verophasmatodea</taxon>
        <taxon>Anareolatae</taxon>
        <taxon>Phasmatidae</taxon>
        <taxon>Eurycanthinae</taxon>
        <taxon>Dryococelus</taxon>
    </lineage>
</organism>
<protein>
    <submittedName>
        <fullName evidence="2">Uncharacterized protein</fullName>
    </submittedName>
</protein>